<evidence type="ECO:0000313" key="1">
    <source>
        <dbReference type="EMBL" id="AMR59718.1"/>
    </source>
</evidence>
<reference evidence="1 2" key="1">
    <citation type="submission" date="2016-02" db="EMBL/GenBank/DDBJ databases">
        <title>Complete genome sequence of a polyvalent bacteriophage, SEGD1, simultaneously inhibiting both Salmonella enterica and Escherichia coli O157:H7.</title>
        <authorList>
            <person name="Fan J."/>
            <person name="Ma J."/>
        </authorList>
    </citation>
    <scope>NUCLEOTIDE SEQUENCE [LARGE SCALE GENOMIC DNA]</scope>
</reference>
<dbReference type="EMBL" id="KU726251">
    <property type="protein sequence ID" value="AMR59718.1"/>
    <property type="molecule type" value="Genomic_DNA"/>
</dbReference>
<name>A0A142IID0_9CAUD</name>
<organism evidence="1 2">
    <name type="scientific">Enterobacteria phage SEGD1</name>
    <dbReference type="NCBI Taxonomy" id="1805456"/>
    <lineage>
        <taxon>Viruses</taxon>
        <taxon>Duplodnaviria</taxon>
        <taxon>Heunggongvirae</taxon>
        <taxon>Uroviricota</taxon>
        <taxon>Caudoviricetes</taxon>
        <taxon>Chimalliviridae</taxon>
        <taxon>Seoulvirus</taxon>
        <taxon>Seoulvirus SPN3US</taxon>
    </lineage>
</organism>
<evidence type="ECO:0000313" key="2">
    <source>
        <dbReference type="Proteomes" id="UP000223976"/>
    </source>
</evidence>
<sequence length="62" mass="7030">MGVLVNYDGKNGIVLREVEDNETVEVNPQTSERTFIVGPKSALPKPDWKEELAKFRGELEKK</sequence>
<gene>
    <name evidence="1" type="ORF">SEGD1_069</name>
</gene>
<accession>A0A142IID0</accession>
<proteinExistence type="predicted"/>
<protein>
    <submittedName>
        <fullName evidence="1">Uncharacterized protein</fullName>
    </submittedName>
</protein>
<dbReference type="Proteomes" id="UP000223976">
    <property type="component" value="Segment"/>
</dbReference>